<evidence type="ECO:0000313" key="3">
    <source>
        <dbReference type="Proteomes" id="UP001159363"/>
    </source>
</evidence>
<name>A0ABQ9HNT4_9NEOP</name>
<dbReference type="EMBL" id="JARBHB010000004">
    <property type="protein sequence ID" value="KAJ8885804.1"/>
    <property type="molecule type" value="Genomic_DNA"/>
</dbReference>
<accession>A0ABQ9HNT4</accession>
<feature type="compositionally biased region" description="Basic and acidic residues" evidence="1">
    <location>
        <begin position="50"/>
        <end position="61"/>
    </location>
</feature>
<gene>
    <name evidence="2" type="ORF">PR048_012004</name>
</gene>
<comment type="caution">
    <text evidence="2">The sequence shown here is derived from an EMBL/GenBank/DDBJ whole genome shotgun (WGS) entry which is preliminary data.</text>
</comment>
<evidence type="ECO:0000256" key="1">
    <source>
        <dbReference type="SAM" id="MobiDB-lite"/>
    </source>
</evidence>
<reference evidence="2 3" key="1">
    <citation type="submission" date="2023-02" db="EMBL/GenBank/DDBJ databases">
        <title>LHISI_Scaffold_Assembly.</title>
        <authorList>
            <person name="Stuart O.P."/>
            <person name="Cleave R."/>
            <person name="Magrath M.J.L."/>
            <person name="Mikheyev A.S."/>
        </authorList>
    </citation>
    <scope>NUCLEOTIDE SEQUENCE [LARGE SCALE GENOMIC DNA]</scope>
    <source>
        <strain evidence="2">Daus_M_001</strain>
        <tissue evidence="2">Leg muscle</tissue>
    </source>
</reference>
<dbReference type="Proteomes" id="UP001159363">
    <property type="component" value="Chromosome X"/>
</dbReference>
<sequence>MKLDCVPLTHVDCPGDTRDSKRIMEKVDQRKWSPSKMIKAIDTVRKKKMGWKEGTPEEATKTKRGRPTVLGKDPEELVHYCLAMEASYLGLLIMTYEEWPYNWQKEKNIEHS</sequence>
<evidence type="ECO:0000313" key="2">
    <source>
        <dbReference type="EMBL" id="KAJ8885804.1"/>
    </source>
</evidence>
<keyword evidence="3" id="KW-1185">Reference proteome</keyword>
<proteinExistence type="predicted"/>
<protein>
    <submittedName>
        <fullName evidence="2">Uncharacterized protein</fullName>
    </submittedName>
</protein>
<feature type="region of interest" description="Disordered" evidence="1">
    <location>
        <begin position="49"/>
        <end position="70"/>
    </location>
</feature>
<organism evidence="2 3">
    <name type="scientific">Dryococelus australis</name>
    <dbReference type="NCBI Taxonomy" id="614101"/>
    <lineage>
        <taxon>Eukaryota</taxon>
        <taxon>Metazoa</taxon>
        <taxon>Ecdysozoa</taxon>
        <taxon>Arthropoda</taxon>
        <taxon>Hexapoda</taxon>
        <taxon>Insecta</taxon>
        <taxon>Pterygota</taxon>
        <taxon>Neoptera</taxon>
        <taxon>Polyneoptera</taxon>
        <taxon>Phasmatodea</taxon>
        <taxon>Verophasmatodea</taxon>
        <taxon>Anareolatae</taxon>
        <taxon>Phasmatidae</taxon>
        <taxon>Eurycanthinae</taxon>
        <taxon>Dryococelus</taxon>
    </lineage>
</organism>